<dbReference type="Pfam" id="PF10749">
    <property type="entry name" value="DUF2534"/>
    <property type="match status" value="1"/>
</dbReference>
<keyword evidence="1" id="KW-1133">Transmembrane helix</keyword>
<dbReference type="AlphaFoldDB" id="A0A1W6BA54"/>
<protein>
    <recommendedName>
        <fullName evidence="4">DUF2534 domain-containing protein</fullName>
    </recommendedName>
</protein>
<keyword evidence="1" id="KW-0472">Membrane</keyword>
<organism evidence="2 3">
    <name type="scientific">Pantoea alhagi</name>
    <dbReference type="NCBI Taxonomy" id="1891675"/>
    <lineage>
        <taxon>Bacteria</taxon>
        <taxon>Pseudomonadati</taxon>
        <taxon>Pseudomonadota</taxon>
        <taxon>Gammaproteobacteria</taxon>
        <taxon>Enterobacterales</taxon>
        <taxon>Erwiniaceae</taxon>
        <taxon>Pantoea</taxon>
    </lineage>
</organism>
<dbReference type="OrthoDB" id="6555993at2"/>
<sequence length="86" mass="9763">MLLEKLKKPEGKKFLLSVLVIFIIVLSILIRATIGGVIEEYNLPLSAWSMQMYILQGAMVLVYTTVITLIFSLPLAFYFLGEKETH</sequence>
<proteinExistence type="predicted"/>
<keyword evidence="1" id="KW-0812">Transmembrane</keyword>
<dbReference type="InterPro" id="IPR019685">
    <property type="entry name" value="DUF2534"/>
</dbReference>
<dbReference type="EMBL" id="CP019706">
    <property type="protein sequence ID" value="ARJ43968.1"/>
    <property type="molecule type" value="Genomic_DNA"/>
</dbReference>
<reference evidence="2 3" key="1">
    <citation type="submission" date="2017-02" db="EMBL/GenBank/DDBJ databases">
        <title>Complete genome sequence of the drought resistance-promoting endophyte Pantoea alhagi LTYR-11Z.</title>
        <authorList>
            <person name="Zhang L."/>
        </authorList>
    </citation>
    <scope>NUCLEOTIDE SEQUENCE [LARGE SCALE GENOMIC DNA]</scope>
    <source>
        <strain evidence="2 3">LTYR-11Z</strain>
    </source>
</reference>
<dbReference type="Proteomes" id="UP000192900">
    <property type="component" value="Chromosome"/>
</dbReference>
<evidence type="ECO:0000313" key="3">
    <source>
        <dbReference type="Proteomes" id="UP000192900"/>
    </source>
</evidence>
<dbReference type="STRING" id="1891675.B1H58_19205"/>
<evidence type="ECO:0000313" key="2">
    <source>
        <dbReference type="EMBL" id="ARJ43968.1"/>
    </source>
</evidence>
<evidence type="ECO:0008006" key="4">
    <source>
        <dbReference type="Google" id="ProtNLM"/>
    </source>
</evidence>
<feature type="transmembrane region" description="Helical" evidence="1">
    <location>
        <begin position="14"/>
        <end position="34"/>
    </location>
</feature>
<gene>
    <name evidence="2" type="ORF">B1H58_19205</name>
</gene>
<dbReference type="KEGG" id="palh:B1H58_19205"/>
<feature type="transmembrane region" description="Helical" evidence="1">
    <location>
        <begin position="54"/>
        <end position="80"/>
    </location>
</feature>
<evidence type="ECO:0000256" key="1">
    <source>
        <dbReference type="SAM" id="Phobius"/>
    </source>
</evidence>
<name>A0A1W6BA54_9GAMM</name>
<accession>A0A1W6BA54</accession>
<dbReference type="RefSeq" id="WP_085072015.1">
    <property type="nucleotide sequence ID" value="NZ_CP019706.1"/>
</dbReference>
<keyword evidence="3" id="KW-1185">Reference proteome</keyword>